<gene>
    <name evidence="1" type="ORF">ACCUM_1062</name>
</gene>
<evidence type="ECO:0000313" key="1">
    <source>
        <dbReference type="EMBL" id="TMQ74428.1"/>
    </source>
</evidence>
<evidence type="ECO:0000313" key="2">
    <source>
        <dbReference type="Proteomes" id="UP000306324"/>
    </source>
</evidence>
<name>A0A5S4EGM7_9PROT</name>
<dbReference type="AlphaFoldDB" id="A0A5S4EGM7"/>
<reference evidence="1 2" key="1">
    <citation type="submission" date="2019-04" db="EMBL/GenBank/DDBJ databases">
        <title>A novel phosphate-accumulating bacterium identified in bioreactor for phosphate removal from wastewater.</title>
        <authorList>
            <person name="Kotlyarov R.Y."/>
            <person name="Beletsky A.V."/>
            <person name="Kallistova A.Y."/>
            <person name="Dorofeev A.G."/>
            <person name="Nikolaev Y.Y."/>
            <person name="Pimenov N.V."/>
            <person name="Ravin N.V."/>
            <person name="Mardanov A.V."/>
        </authorList>
    </citation>
    <scope>NUCLEOTIDE SEQUENCE [LARGE SCALE GENOMIC DNA]</scope>
    <source>
        <strain evidence="1 2">Bin19</strain>
    </source>
</reference>
<protein>
    <submittedName>
        <fullName evidence="1">Uncharacterized protein</fullName>
    </submittedName>
</protein>
<dbReference type="EMBL" id="SWAD01000217">
    <property type="protein sequence ID" value="TMQ74428.1"/>
    <property type="molecule type" value="Genomic_DNA"/>
</dbReference>
<sequence length="41" mass="4622">MCCLVLVSFFNEIMKTFIQQFIKFQATVEGGLLEGAHGEKI</sequence>
<proteinExistence type="predicted"/>
<dbReference type="Proteomes" id="UP000306324">
    <property type="component" value="Unassembled WGS sequence"/>
</dbReference>
<organism evidence="1 2">
    <name type="scientific">Candidatus Accumulibacter phosphatis</name>
    <dbReference type="NCBI Taxonomy" id="327160"/>
    <lineage>
        <taxon>Bacteria</taxon>
        <taxon>Pseudomonadati</taxon>
        <taxon>Pseudomonadota</taxon>
        <taxon>Betaproteobacteria</taxon>
        <taxon>Candidatus Accumulibacter</taxon>
    </lineage>
</organism>
<keyword evidence="2" id="KW-1185">Reference proteome</keyword>
<comment type="caution">
    <text evidence="1">The sequence shown here is derived from an EMBL/GenBank/DDBJ whole genome shotgun (WGS) entry which is preliminary data.</text>
</comment>
<accession>A0A5S4EGM7</accession>